<dbReference type="Proteomes" id="UP001187343">
    <property type="component" value="Unassembled WGS sequence"/>
</dbReference>
<keyword evidence="2" id="KW-0732">Signal</keyword>
<protein>
    <submittedName>
        <fullName evidence="3">Uncharacterized protein</fullName>
    </submittedName>
</protein>
<keyword evidence="4" id="KW-1185">Reference proteome</keyword>
<evidence type="ECO:0000256" key="1">
    <source>
        <dbReference type="SAM" id="MobiDB-lite"/>
    </source>
</evidence>
<comment type="caution">
    <text evidence="3">The sequence shown here is derived from an EMBL/GenBank/DDBJ whole genome shotgun (WGS) entry which is preliminary data.</text>
</comment>
<gene>
    <name evidence="3" type="ORF">Q8A67_020448</name>
</gene>
<feature type="compositionally biased region" description="Polar residues" evidence="1">
    <location>
        <begin position="62"/>
        <end position="72"/>
    </location>
</feature>
<feature type="signal peptide" evidence="2">
    <location>
        <begin position="1"/>
        <end position="18"/>
    </location>
</feature>
<evidence type="ECO:0000313" key="4">
    <source>
        <dbReference type="Proteomes" id="UP001187343"/>
    </source>
</evidence>
<organism evidence="3 4">
    <name type="scientific">Cirrhinus molitorella</name>
    <name type="common">mud carp</name>
    <dbReference type="NCBI Taxonomy" id="172907"/>
    <lineage>
        <taxon>Eukaryota</taxon>
        <taxon>Metazoa</taxon>
        <taxon>Chordata</taxon>
        <taxon>Craniata</taxon>
        <taxon>Vertebrata</taxon>
        <taxon>Euteleostomi</taxon>
        <taxon>Actinopterygii</taxon>
        <taxon>Neopterygii</taxon>
        <taxon>Teleostei</taxon>
        <taxon>Ostariophysi</taxon>
        <taxon>Cypriniformes</taxon>
        <taxon>Cyprinidae</taxon>
        <taxon>Labeoninae</taxon>
        <taxon>Labeonini</taxon>
        <taxon>Cirrhinus</taxon>
    </lineage>
</organism>
<reference evidence="3" key="1">
    <citation type="submission" date="2023-08" db="EMBL/GenBank/DDBJ databases">
        <title>Chromosome-level Genome Assembly of mud carp (Cirrhinus molitorella).</title>
        <authorList>
            <person name="Liu H."/>
        </authorList>
    </citation>
    <scope>NUCLEOTIDE SEQUENCE</scope>
    <source>
        <strain evidence="3">Prfri</strain>
        <tissue evidence="3">Muscle</tissue>
    </source>
</reference>
<feature type="chain" id="PRO_5041714544" evidence="2">
    <location>
        <begin position="19"/>
        <end position="126"/>
    </location>
</feature>
<evidence type="ECO:0000313" key="3">
    <source>
        <dbReference type="EMBL" id="KAK2876352.1"/>
    </source>
</evidence>
<proteinExistence type="predicted"/>
<accession>A0AA88TNP2</accession>
<name>A0AA88TNP2_9TELE</name>
<dbReference type="AlphaFoldDB" id="A0AA88TNP2"/>
<feature type="region of interest" description="Disordered" evidence="1">
    <location>
        <begin position="58"/>
        <end position="93"/>
    </location>
</feature>
<sequence length="126" mass="13658">MRLGLYMLSLGAAEAVGGTQLDTQGTAVPAPDCPETFCPRLIHITQRPKTRALALSHPYPQASGSKTSTFTGTPVPHNEGNCPVRYGQTDSNRNAADILSREWRGIEHMARSPGFPRSCQDKSGRH</sequence>
<evidence type="ECO:0000256" key="2">
    <source>
        <dbReference type="SAM" id="SignalP"/>
    </source>
</evidence>
<dbReference type="EMBL" id="JAUYZG010000020">
    <property type="protein sequence ID" value="KAK2876352.1"/>
    <property type="molecule type" value="Genomic_DNA"/>
</dbReference>